<accession>A0A809ZNC9</accession>
<organism evidence="2">
    <name type="scientific">Bradyrhizobium diazoefficiens</name>
    <dbReference type="NCBI Taxonomy" id="1355477"/>
    <lineage>
        <taxon>Bacteria</taxon>
        <taxon>Pseudomonadati</taxon>
        <taxon>Pseudomonadota</taxon>
        <taxon>Alphaproteobacteria</taxon>
        <taxon>Hyphomicrobiales</taxon>
        <taxon>Nitrobacteraceae</taxon>
        <taxon>Bradyrhizobium</taxon>
    </lineage>
</organism>
<dbReference type="EMBL" id="AP023091">
    <property type="protein sequence ID" value="BCE25680.1"/>
    <property type="molecule type" value="Genomic_DNA"/>
</dbReference>
<reference evidence="3" key="3">
    <citation type="submission" date="2020-05" db="EMBL/GenBank/DDBJ databases">
        <title>Complete genome sequence of Bradyrhizobium diazoefficiens XF6 isolated from soybean nodule.</title>
        <authorList>
            <person name="Noda R."/>
            <person name="Kakizaki K."/>
            <person name="Minamisawa K."/>
        </authorList>
    </citation>
    <scope>NUCLEOTIDE SEQUENCE</scope>
    <source>
        <strain evidence="3">XF6</strain>
    </source>
</reference>
<dbReference type="AlphaFoldDB" id="A0A809ZNC9"/>
<evidence type="ECO:0000313" key="3">
    <source>
        <dbReference type="EMBL" id="BCE69356.1"/>
    </source>
</evidence>
<sequence>MLNANRIKKAPVSIADARRRHLGPDMAAILAGNALFDAAALELARELALELTAILRHIFRMRLLENC</sequence>
<dbReference type="EMBL" id="AP023094">
    <property type="protein sequence ID" value="BCE51938.1"/>
    <property type="molecule type" value="Genomic_DNA"/>
</dbReference>
<dbReference type="EMBL" id="AP023096">
    <property type="protein sequence ID" value="BCE69356.1"/>
    <property type="molecule type" value="Genomic_DNA"/>
</dbReference>
<protein>
    <submittedName>
        <fullName evidence="2">Uncharacterized protein</fullName>
    </submittedName>
</protein>
<evidence type="ECO:0000313" key="1">
    <source>
        <dbReference type="EMBL" id="BCE25680.1"/>
    </source>
</evidence>
<evidence type="ECO:0000313" key="2">
    <source>
        <dbReference type="EMBL" id="BCE51938.1"/>
    </source>
</evidence>
<proteinExistence type="predicted"/>
<gene>
    <name evidence="1" type="ORF">XF1B_83610</name>
    <name evidence="2" type="ORF">XF4B_82870</name>
    <name evidence="3" type="ORF">XF6B_81550</name>
</gene>
<reference evidence="1" key="1">
    <citation type="submission" date="2020-05" db="EMBL/GenBank/DDBJ databases">
        <title>Complete genome sequence of Bradyrhizobium diazoefficiens XF1 isolated from soybean nodule.</title>
        <authorList>
            <person name="Noda R."/>
            <person name="Kakizaki K."/>
            <person name="Minamisawa K."/>
        </authorList>
    </citation>
    <scope>NUCLEOTIDE SEQUENCE</scope>
    <source>
        <strain evidence="1">XF1</strain>
    </source>
</reference>
<reference evidence="2" key="2">
    <citation type="submission" date="2020-05" db="EMBL/GenBank/DDBJ databases">
        <title>Complete genome sequence of Bradyrhizobium diazoefficiens XF4 isolated from soybean nodule.</title>
        <authorList>
            <person name="Noda R."/>
            <person name="Kakizaki K."/>
            <person name="Minamisawa K."/>
        </authorList>
    </citation>
    <scope>NUCLEOTIDE SEQUENCE</scope>
    <source>
        <strain evidence="2">XF4</strain>
    </source>
</reference>
<name>A0A809ZNC9_9BRAD</name>